<organism evidence="1 2">
    <name type="scientific">Salvia divinorum</name>
    <name type="common">Maria pastora</name>
    <name type="synonym">Diviner's sage</name>
    <dbReference type="NCBI Taxonomy" id="28513"/>
    <lineage>
        <taxon>Eukaryota</taxon>
        <taxon>Viridiplantae</taxon>
        <taxon>Streptophyta</taxon>
        <taxon>Embryophyta</taxon>
        <taxon>Tracheophyta</taxon>
        <taxon>Spermatophyta</taxon>
        <taxon>Magnoliopsida</taxon>
        <taxon>eudicotyledons</taxon>
        <taxon>Gunneridae</taxon>
        <taxon>Pentapetalae</taxon>
        <taxon>asterids</taxon>
        <taxon>lamiids</taxon>
        <taxon>Lamiales</taxon>
        <taxon>Lamiaceae</taxon>
        <taxon>Nepetoideae</taxon>
        <taxon>Mentheae</taxon>
        <taxon>Salviinae</taxon>
        <taxon>Salvia</taxon>
        <taxon>Salvia subgen. Calosphace</taxon>
    </lineage>
</organism>
<keyword evidence="2" id="KW-1185">Reference proteome</keyword>
<comment type="caution">
    <text evidence="1">The sequence shown here is derived from an EMBL/GenBank/DDBJ whole genome shotgun (WGS) entry which is preliminary data.</text>
</comment>
<accession>A0ABD1HSM1</accession>
<evidence type="ECO:0000313" key="1">
    <source>
        <dbReference type="EMBL" id="KAL1559172.1"/>
    </source>
</evidence>
<gene>
    <name evidence="1" type="ORF">AAHA92_09543</name>
</gene>
<name>A0ABD1HSM1_SALDI</name>
<dbReference type="AlphaFoldDB" id="A0ABD1HSM1"/>
<protein>
    <recommendedName>
        <fullName evidence="3">Secreted protein</fullName>
    </recommendedName>
</protein>
<dbReference type="Proteomes" id="UP001567538">
    <property type="component" value="Unassembled WGS sequence"/>
</dbReference>
<evidence type="ECO:0000313" key="2">
    <source>
        <dbReference type="Proteomes" id="UP001567538"/>
    </source>
</evidence>
<dbReference type="EMBL" id="JBEAFC010000004">
    <property type="protein sequence ID" value="KAL1559172.1"/>
    <property type="molecule type" value="Genomic_DNA"/>
</dbReference>
<evidence type="ECO:0008006" key="3">
    <source>
        <dbReference type="Google" id="ProtNLM"/>
    </source>
</evidence>
<sequence>MKRIHSRAAASPLPSTVAARHLTAPDACSESPRCYSSRRPFARTSHRSAVRRSFFRLQEVRLRDLWNCRGIG</sequence>
<reference evidence="1 2" key="1">
    <citation type="submission" date="2024-06" db="EMBL/GenBank/DDBJ databases">
        <title>A chromosome level genome sequence of Diviner's sage (Salvia divinorum).</title>
        <authorList>
            <person name="Ford S.A."/>
            <person name="Ro D.-K."/>
            <person name="Ness R.W."/>
            <person name="Phillips M.A."/>
        </authorList>
    </citation>
    <scope>NUCLEOTIDE SEQUENCE [LARGE SCALE GENOMIC DNA]</scope>
    <source>
        <strain evidence="1">SAF-2024a</strain>
        <tissue evidence="1">Leaf</tissue>
    </source>
</reference>
<proteinExistence type="predicted"/>